<dbReference type="FunFam" id="2.10.25.10:FF:000078">
    <property type="entry name" value="Fibulin-1"/>
    <property type="match status" value="1"/>
</dbReference>
<keyword evidence="4" id="KW-0272">Extracellular matrix</keyword>
<feature type="non-terminal residue" evidence="13">
    <location>
        <position position="1"/>
    </location>
</feature>
<evidence type="ECO:0000256" key="3">
    <source>
        <dbReference type="ARBA" id="ARBA00022525"/>
    </source>
</evidence>
<dbReference type="Pfam" id="PF12662">
    <property type="entry name" value="cEGF"/>
    <property type="match status" value="1"/>
</dbReference>
<comment type="caution">
    <text evidence="11">Lacks conserved residue(s) required for the propagation of feature annotation.</text>
</comment>
<dbReference type="InterPro" id="IPR000742">
    <property type="entry name" value="EGF"/>
</dbReference>
<proteinExistence type="inferred from homology"/>
<dbReference type="InterPro" id="IPR018097">
    <property type="entry name" value="EGF_Ca-bd_CS"/>
</dbReference>
<keyword evidence="10" id="KW-0325">Glycoprotein</keyword>
<gene>
    <name evidence="13" type="ORF">scyTo_0022482</name>
</gene>
<dbReference type="GO" id="GO:0005509">
    <property type="term" value="F:calcium ion binding"/>
    <property type="evidence" value="ECO:0007669"/>
    <property type="project" value="InterPro"/>
</dbReference>
<dbReference type="InterPro" id="IPR009030">
    <property type="entry name" value="Growth_fac_rcpt_cys_sf"/>
</dbReference>
<dbReference type="Pfam" id="PF07645">
    <property type="entry name" value="EGF_CA"/>
    <property type="match status" value="2"/>
</dbReference>
<dbReference type="Proteomes" id="UP000288216">
    <property type="component" value="Unassembled WGS sequence"/>
</dbReference>
<evidence type="ECO:0000256" key="1">
    <source>
        <dbReference type="ARBA" id="ARBA00004498"/>
    </source>
</evidence>
<reference evidence="13 14" key="1">
    <citation type="journal article" date="2018" name="Nat. Ecol. Evol.">
        <title>Shark genomes provide insights into elasmobranch evolution and the origin of vertebrates.</title>
        <authorList>
            <person name="Hara Y"/>
            <person name="Yamaguchi K"/>
            <person name="Onimaru K"/>
            <person name="Kadota M"/>
            <person name="Koyanagi M"/>
            <person name="Keeley SD"/>
            <person name="Tatsumi K"/>
            <person name="Tanaka K"/>
            <person name="Motone F"/>
            <person name="Kageyama Y"/>
            <person name="Nozu R"/>
            <person name="Adachi N"/>
            <person name="Nishimura O"/>
            <person name="Nakagawa R"/>
            <person name="Tanegashima C"/>
            <person name="Kiyatake I"/>
            <person name="Matsumoto R"/>
            <person name="Murakumo K"/>
            <person name="Nishida K"/>
            <person name="Terakita A"/>
            <person name="Kuratani S"/>
            <person name="Sato K"/>
            <person name="Hyodo S Kuraku.S."/>
        </authorList>
    </citation>
    <scope>NUCLEOTIDE SEQUENCE [LARGE SCALE GENOMIC DNA]</scope>
</reference>
<dbReference type="Gene3D" id="2.10.25.10">
    <property type="entry name" value="Laminin"/>
    <property type="match status" value="4"/>
</dbReference>
<dbReference type="PANTHER" id="PTHR24039">
    <property type="entry name" value="FIBRILLIN-RELATED"/>
    <property type="match status" value="1"/>
</dbReference>
<dbReference type="PROSITE" id="PS01186">
    <property type="entry name" value="EGF_2"/>
    <property type="match status" value="2"/>
</dbReference>
<sequence>AVRCRLTCPLTCCAPTDIDECRRYMGRLCAQKCENSPGSYLCSCAIGYRLAEDGRNCKDVDECEASPCGQECANVYGSYQCYCRQGYTLNQVDRTTCEDVDECSLTASTLCAHHCVNTPGSFACICPGGYVLALNGRNCQDLDECTLGTHNCTRAETCFNVQGGFRCISFECPSNYQRVGQARCERLSCQDYVECQTEPQRITYYQLTFPINIRVPANIFRIIPSPVYVGDNILLGITGGNDGRFFSTRRHNNYTGFVYLQLQPRAPRDFLLDVEMTLIRQGRATKFIARIYVFITGPSL</sequence>
<dbReference type="EMBL" id="BFAA01022699">
    <property type="protein sequence ID" value="GCB81265.1"/>
    <property type="molecule type" value="Genomic_DNA"/>
</dbReference>
<dbReference type="InterPro" id="IPR055088">
    <property type="entry name" value="Fibulin_C"/>
</dbReference>
<dbReference type="PROSITE" id="PS50026">
    <property type="entry name" value="EGF_3"/>
    <property type="match status" value="2"/>
</dbReference>
<dbReference type="SMART" id="SM00181">
    <property type="entry name" value="EGF"/>
    <property type="match status" value="4"/>
</dbReference>
<dbReference type="InterPro" id="IPR000152">
    <property type="entry name" value="EGF-type_Asp/Asn_hydroxyl_site"/>
</dbReference>
<dbReference type="AlphaFoldDB" id="A0A401Q7A0"/>
<dbReference type="SMART" id="SM00179">
    <property type="entry name" value="EGF_CA"/>
    <property type="match status" value="4"/>
</dbReference>
<feature type="domain" description="EGF-like" evidence="12">
    <location>
        <begin position="99"/>
        <end position="140"/>
    </location>
</feature>
<dbReference type="STRING" id="75743.A0A401Q7A0"/>
<dbReference type="FunFam" id="2.10.25.10:FF:000385">
    <property type="entry name" value="Hemicentin 1"/>
    <property type="match status" value="1"/>
</dbReference>
<evidence type="ECO:0000313" key="14">
    <source>
        <dbReference type="Proteomes" id="UP000288216"/>
    </source>
</evidence>
<evidence type="ECO:0000256" key="10">
    <source>
        <dbReference type="ARBA" id="ARBA00023180"/>
    </source>
</evidence>
<keyword evidence="7" id="KW-0677">Repeat</keyword>
<dbReference type="SUPFAM" id="SSF57184">
    <property type="entry name" value="Growth factor receptor domain"/>
    <property type="match status" value="1"/>
</dbReference>
<dbReference type="FunFam" id="2.10.25.10:FF:000564">
    <property type="entry name" value="Fibulin 2"/>
    <property type="match status" value="1"/>
</dbReference>
<dbReference type="OrthoDB" id="4062651at2759"/>
<evidence type="ECO:0000313" key="13">
    <source>
        <dbReference type="EMBL" id="GCB81265.1"/>
    </source>
</evidence>
<evidence type="ECO:0000256" key="7">
    <source>
        <dbReference type="ARBA" id="ARBA00022737"/>
    </source>
</evidence>
<dbReference type="InterPro" id="IPR001881">
    <property type="entry name" value="EGF-like_Ca-bd_dom"/>
</dbReference>
<evidence type="ECO:0000256" key="5">
    <source>
        <dbReference type="ARBA" id="ARBA00022536"/>
    </source>
</evidence>
<comment type="subcellular location">
    <subcellularLocation>
        <location evidence="1">Secreted</location>
        <location evidence="1">Extracellular space</location>
        <location evidence="1">Extracellular matrix</location>
    </subcellularLocation>
</comment>
<evidence type="ECO:0000256" key="8">
    <source>
        <dbReference type="ARBA" id="ARBA00022837"/>
    </source>
</evidence>
<dbReference type="Pfam" id="PF22914">
    <property type="entry name" value="Fibulin_C"/>
    <property type="match status" value="1"/>
</dbReference>
<dbReference type="PANTHER" id="PTHR24039:SF33">
    <property type="entry name" value="EGF-CONTAINING FIBULIN-LIKE EXTRACELLULAR MATRIX PROTEIN 1"/>
    <property type="match status" value="1"/>
</dbReference>
<evidence type="ECO:0000259" key="12">
    <source>
        <dbReference type="PROSITE" id="PS50026"/>
    </source>
</evidence>
<feature type="domain" description="EGF-like" evidence="12">
    <location>
        <begin position="59"/>
        <end position="98"/>
    </location>
</feature>
<comment type="caution">
    <text evidence="13">The sequence shown here is derived from an EMBL/GenBank/DDBJ whole genome shotgun (WGS) entry which is preliminary data.</text>
</comment>
<evidence type="ECO:0000256" key="9">
    <source>
        <dbReference type="ARBA" id="ARBA00023157"/>
    </source>
</evidence>
<dbReference type="InterPro" id="IPR026823">
    <property type="entry name" value="cEGF"/>
</dbReference>
<evidence type="ECO:0000256" key="4">
    <source>
        <dbReference type="ARBA" id="ARBA00022530"/>
    </source>
</evidence>
<keyword evidence="6" id="KW-0732">Signal</keyword>
<evidence type="ECO:0000256" key="6">
    <source>
        <dbReference type="ARBA" id="ARBA00022729"/>
    </source>
</evidence>
<dbReference type="PROSITE" id="PS01187">
    <property type="entry name" value="EGF_CA"/>
    <property type="match status" value="1"/>
</dbReference>
<dbReference type="PROSITE" id="PS00010">
    <property type="entry name" value="ASX_HYDROXYL"/>
    <property type="match status" value="2"/>
</dbReference>
<keyword evidence="14" id="KW-1185">Reference proteome</keyword>
<keyword evidence="5 11" id="KW-0245">EGF-like domain</keyword>
<evidence type="ECO:0000256" key="11">
    <source>
        <dbReference type="PROSITE-ProRule" id="PRU00076"/>
    </source>
</evidence>
<dbReference type="CDD" id="cd00054">
    <property type="entry name" value="EGF_CA"/>
    <property type="match status" value="1"/>
</dbReference>
<accession>A0A401Q7A0</accession>
<keyword evidence="9" id="KW-1015">Disulfide bond</keyword>
<comment type="similarity">
    <text evidence="2">Belongs to the fibulin family.</text>
</comment>
<keyword evidence="3" id="KW-0964">Secreted</keyword>
<evidence type="ECO:0000256" key="2">
    <source>
        <dbReference type="ARBA" id="ARBA00006127"/>
    </source>
</evidence>
<protein>
    <recommendedName>
        <fullName evidence="12">EGF-like domain-containing protein</fullName>
    </recommendedName>
</protein>
<dbReference type="FunFam" id="2.10.25.10:FF:000010">
    <property type="entry name" value="Pro-epidermal growth factor"/>
    <property type="match status" value="1"/>
</dbReference>
<keyword evidence="8" id="KW-0106">Calcium</keyword>
<dbReference type="InterPro" id="IPR049883">
    <property type="entry name" value="NOTCH1_EGF-like"/>
</dbReference>
<organism evidence="13 14">
    <name type="scientific">Scyliorhinus torazame</name>
    <name type="common">Cloudy catshark</name>
    <name type="synonym">Catulus torazame</name>
    <dbReference type="NCBI Taxonomy" id="75743"/>
    <lineage>
        <taxon>Eukaryota</taxon>
        <taxon>Metazoa</taxon>
        <taxon>Chordata</taxon>
        <taxon>Craniata</taxon>
        <taxon>Vertebrata</taxon>
        <taxon>Chondrichthyes</taxon>
        <taxon>Elasmobranchii</taxon>
        <taxon>Galeomorphii</taxon>
        <taxon>Galeoidea</taxon>
        <taxon>Carcharhiniformes</taxon>
        <taxon>Scyliorhinidae</taxon>
        <taxon>Scyliorhinus</taxon>
    </lineage>
</organism>
<name>A0A401Q7A0_SCYTO</name>